<dbReference type="Gene3D" id="1.10.510.10">
    <property type="entry name" value="Transferase(Phosphotransferase) domain 1"/>
    <property type="match status" value="1"/>
</dbReference>
<evidence type="ECO:0000313" key="3">
    <source>
        <dbReference type="Proteomes" id="UP000565262"/>
    </source>
</evidence>
<proteinExistence type="predicted"/>
<comment type="caution">
    <text evidence="2">The sequence shown here is derived from an EMBL/GenBank/DDBJ whole genome shotgun (WGS) entry which is preliminary data.</text>
</comment>
<feature type="domain" description="Protein kinase" evidence="1">
    <location>
        <begin position="1"/>
        <end position="255"/>
    </location>
</feature>
<gene>
    <name evidence="2" type="ORF">H4O21_08255</name>
</gene>
<name>A0A839IPI9_9GAMM</name>
<dbReference type="PANTHER" id="PTHR24347">
    <property type="entry name" value="SERINE/THREONINE-PROTEIN KINASE"/>
    <property type="match status" value="1"/>
</dbReference>
<dbReference type="InterPro" id="IPR011009">
    <property type="entry name" value="Kinase-like_dom_sf"/>
</dbReference>
<keyword evidence="3" id="KW-1185">Reference proteome</keyword>
<accession>A0A839IPI9</accession>
<sequence length="255" mass="29632">MSLTESLPALLSERWECYGEICPVSPCVWRLRHKATQQWHYLKLAQESVQQKLLANEIHWLSVLTGDYLPEVIAVSEDRHKSPYQPRTWLLTGQVPGQPLNQLIRSNQINRADYHVIISGLFTVLRHCHQQGVVHSDIKPANLIWCRESQQLSLIDWGSANRPGRLISEQPWRSFSPSYSPPALQRGEGHLSSLADWYSFLIMDQLLQQQPLPVFDWQQPECVSRYYSRHGYCPALSEEQRMFLYHCMLQLNQLG</sequence>
<reference evidence="2 3" key="1">
    <citation type="submission" date="2020-08" db="EMBL/GenBank/DDBJ databases">
        <title>Oceanospirillum sp. nov. isolated from marine sediment.</title>
        <authorList>
            <person name="Ji X."/>
        </authorList>
    </citation>
    <scope>NUCLEOTIDE SEQUENCE [LARGE SCALE GENOMIC DNA]</scope>
    <source>
        <strain evidence="2 3">D5</strain>
    </source>
</reference>
<evidence type="ECO:0000259" key="1">
    <source>
        <dbReference type="PROSITE" id="PS50011"/>
    </source>
</evidence>
<dbReference type="AlphaFoldDB" id="A0A839IPI9"/>
<dbReference type="Proteomes" id="UP000565262">
    <property type="component" value="Unassembled WGS sequence"/>
</dbReference>
<dbReference type="GO" id="GO:0005524">
    <property type="term" value="F:ATP binding"/>
    <property type="evidence" value="ECO:0007669"/>
    <property type="project" value="InterPro"/>
</dbReference>
<dbReference type="RefSeq" id="WP_182808384.1">
    <property type="nucleotide sequence ID" value="NZ_JACJFM010000008.1"/>
</dbReference>
<organism evidence="2 3">
    <name type="scientific">Oceanospirillum sediminis</name>
    <dbReference type="NCBI Taxonomy" id="2760088"/>
    <lineage>
        <taxon>Bacteria</taxon>
        <taxon>Pseudomonadati</taxon>
        <taxon>Pseudomonadota</taxon>
        <taxon>Gammaproteobacteria</taxon>
        <taxon>Oceanospirillales</taxon>
        <taxon>Oceanospirillaceae</taxon>
        <taxon>Oceanospirillum</taxon>
    </lineage>
</organism>
<dbReference type="Pfam" id="PF00069">
    <property type="entry name" value="Pkinase"/>
    <property type="match status" value="1"/>
</dbReference>
<evidence type="ECO:0000313" key="2">
    <source>
        <dbReference type="EMBL" id="MBB1486600.1"/>
    </source>
</evidence>
<dbReference type="SMART" id="SM00220">
    <property type="entry name" value="S_TKc"/>
    <property type="match status" value="1"/>
</dbReference>
<protein>
    <recommendedName>
        <fullName evidence="1">Protein kinase domain-containing protein</fullName>
    </recommendedName>
</protein>
<dbReference type="PROSITE" id="PS50011">
    <property type="entry name" value="PROTEIN_KINASE_DOM"/>
    <property type="match status" value="1"/>
</dbReference>
<dbReference type="EMBL" id="JACJFM010000008">
    <property type="protein sequence ID" value="MBB1486600.1"/>
    <property type="molecule type" value="Genomic_DNA"/>
</dbReference>
<dbReference type="InterPro" id="IPR000719">
    <property type="entry name" value="Prot_kinase_dom"/>
</dbReference>
<dbReference type="GO" id="GO:0004672">
    <property type="term" value="F:protein kinase activity"/>
    <property type="evidence" value="ECO:0007669"/>
    <property type="project" value="InterPro"/>
</dbReference>
<dbReference type="SUPFAM" id="SSF56112">
    <property type="entry name" value="Protein kinase-like (PK-like)"/>
    <property type="match status" value="1"/>
</dbReference>